<dbReference type="AlphaFoldDB" id="A0AAU9NVA1"/>
<protein>
    <recommendedName>
        <fullName evidence="6">Tr-type G domain-containing protein</fullName>
    </recommendedName>
</protein>
<dbReference type="SUPFAM" id="SSF52540">
    <property type="entry name" value="P-loop containing nucleoside triphosphate hydrolases"/>
    <property type="match status" value="1"/>
</dbReference>
<feature type="transmembrane region" description="Helical" evidence="5">
    <location>
        <begin position="927"/>
        <end position="946"/>
    </location>
</feature>
<dbReference type="GO" id="GO:0043022">
    <property type="term" value="F:ribosome binding"/>
    <property type="evidence" value="ECO:0007669"/>
    <property type="project" value="TreeGrafter"/>
</dbReference>
<dbReference type="PANTHER" id="PTHR42908:SF10">
    <property type="entry name" value="EUKARYOTIC TRANSLATION ELONGATION FACTOR 2"/>
    <property type="match status" value="1"/>
</dbReference>
<reference evidence="7 8" key="1">
    <citation type="submission" date="2022-01" db="EMBL/GenBank/DDBJ databases">
        <authorList>
            <person name="Xiong W."/>
            <person name="Schranz E."/>
        </authorList>
    </citation>
    <scope>NUCLEOTIDE SEQUENCE [LARGE SCALE GENOMIC DNA]</scope>
</reference>
<keyword evidence="5" id="KW-0472">Membrane</keyword>
<gene>
    <name evidence="7" type="ORF">LVIROSA_LOCUS27765</name>
</gene>
<keyword evidence="1" id="KW-0963">Cytoplasm</keyword>
<dbReference type="GO" id="GO:0005829">
    <property type="term" value="C:cytosol"/>
    <property type="evidence" value="ECO:0007669"/>
    <property type="project" value="TreeGrafter"/>
</dbReference>
<dbReference type="SUPFAM" id="SSF55874">
    <property type="entry name" value="ATPase domain of HSP90 chaperone/DNA topoisomerase II/histidine kinase"/>
    <property type="match status" value="1"/>
</dbReference>
<dbReference type="EMBL" id="CAKMRJ010005412">
    <property type="protein sequence ID" value="CAH1441726.1"/>
    <property type="molecule type" value="Genomic_DNA"/>
</dbReference>
<dbReference type="Gene3D" id="3.30.565.10">
    <property type="entry name" value="Histidine kinase-like ATPase, C-terminal domain"/>
    <property type="match status" value="1"/>
</dbReference>
<feature type="region of interest" description="Disordered" evidence="4">
    <location>
        <begin position="92"/>
        <end position="193"/>
    </location>
</feature>
<dbReference type="PANTHER" id="PTHR42908">
    <property type="entry name" value="TRANSLATION ELONGATION FACTOR-RELATED"/>
    <property type="match status" value="1"/>
</dbReference>
<keyword evidence="8" id="KW-1185">Reference proteome</keyword>
<evidence type="ECO:0000313" key="8">
    <source>
        <dbReference type="Proteomes" id="UP001157418"/>
    </source>
</evidence>
<evidence type="ECO:0000313" key="7">
    <source>
        <dbReference type="EMBL" id="CAH1441726.1"/>
    </source>
</evidence>
<dbReference type="GO" id="GO:1990904">
    <property type="term" value="C:ribonucleoprotein complex"/>
    <property type="evidence" value="ECO:0007669"/>
    <property type="project" value="TreeGrafter"/>
</dbReference>
<keyword evidence="2" id="KW-0251">Elongation factor</keyword>
<evidence type="ECO:0000259" key="6">
    <source>
        <dbReference type="Pfam" id="PF00009"/>
    </source>
</evidence>
<dbReference type="GO" id="GO:0003924">
    <property type="term" value="F:GTPase activity"/>
    <property type="evidence" value="ECO:0007669"/>
    <property type="project" value="InterPro"/>
</dbReference>
<feature type="compositionally biased region" description="Acidic residues" evidence="4">
    <location>
        <begin position="134"/>
        <end position="149"/>
    </location>
</feature>
<accession>A0AAU9NVA1</accession>
<dbReference type="InterPro" id="IPR027417">
    <property type="entry name" value="P-loop_NTPase"/>
</dbReference>
<organism evidence="7 8">
    <name type="scientific">Lactuca virosa</name>
    <dbReference type="NCBI Taxonomy" id="75947"/>
    <lineage>
        <taxon>Eukaryota</taxon>
        <taxon>Viridiplantae</taxon>
        <taxon>Streptophyta</taxon>
        <taxon>Embryophyta</taxon>
        <taxon>Tracheophyta</taxon>
        <taxon>Spermatophyta</taxon>
        <taxon>Magnoliopsida</taxon>
        <taxon>eudicotyledons</taxon>
        <taxon>Gunneridae</taxon>
        <taxon>Pentapetalae</taxon>
        <taxon>asterids</taxon>
        <taxon>campanulids</taxon>
        <taxon>Asterales</taxon>
        <taxon>Asteraceae</taxon>
        <taxon>Cichorioideae</taxon>
        <taxon>Cichorieae</taxon>
        <taxon>Lactucinae</taxon>
        <taxon>Lactuca</taxon>
    </lineage>
</organism>
<evidence type="ECO:0000256" key="1">
    <source>
        <dbReference type="ARBA" id="ARBA00022490"/>
    </source>
</evidence>
<feature type="compositionally biased region" description="Pro residues" evidence="4">
    <location>
        <begin position="156"/>
        <end position="189"/>
    </location>
</feature>
<evidence type="ECO:0000256" key="4">
    <source>
        <dbReference type="SAM" id="MobiDB-lite"/>
    </source>
</evidence>
<dbReference type="GO" id="GO:0005525">
    <property type="term" value="F:GTP binding"/>
    <property type="evidence" value="ECO:0007669"/>
    <property type="project" value="InterPro"/>
</dbReference>
<keyword evidence="5" id="KW-1133">Transmembrane helix</keyword>
<feature type="domain" description="Tr-type G" evidence="6">
    <location>
        <begin position="426"/>
        <end position="549"/>
    </location>
</feature>
<evidence type="ECO:0000256" key="2">
    <source>
        <dbReference type="ARBA" id="ARBA00022768"/>
    </source>
</evidence>
<keyword evidence="5" id="KW-0812">Transmembrane</keyword>
<name>A0AAU9NVA1_9ASTR</name>
<dbReference type="Gene3D" id="3.40.50.300">
    <property type="entry name" value="P-loop containing nucleotide triphosphate hydrolases"/>
    <property type="match status" value="1"/>
</dbReference>
<dbReference type="InterPro" id="IPR000795">
    <property type="entry name" value="T_Tr_GTP-bd_dom"/>
</dbReference>
<proteinExistence type="predicted"/>
<dbReference type="Proteomes" id="UP001157418">
    <property type="component" value="Unassembled WGS sequence"/>
</dbReference>
<dbReference type="GO" id="GO:0003746">
    <property type="term" value="F:translation elongation factor activity"/>
    <property type="evidence" value="ECO:0007669"/>
    <property type="project" value="UniProtKB-KW"/>
</dbReference>
<dbReference type="InterPro" id="IPR036890">
    <property type="entry name" value="HATPase_C_sf"/>
</dbReference>
<sequence length="991" mass="113028">MYGVYDRFNKDLSNGIRAVDAGEEITAMRIIKTDLLEIVKLMEMHRQNQIKREEETEAKTEKMKKYYYSEEGMEAEKAKWRQIYYSSLKEKEKVDHEEEEASFKVYESESECKTIPPSSLSEFEATSGGMTVHEEEDEVSSEFSELESESESKLQLPPPMLPPSQPTPPPTTPPLSSPSLPRLPSPPPLESENRKEATILIPANPNQNNGKMEVHMFDGYRPPPPTPPPPLSGILSKGKRTMDSMPDQVGTNQFCDGCFHKTECELRYWEITAPLVDGRKEEILGFCKNELKRDKWAAINFMGSPNAEHIMDLMGNVFNLSPNLIVSAMTLTTKVKQRSDPRYFHVTLTKLTRQLLPIPQSYTFVSLLPIEPQSATFYSTTKPTALSLEVLAYPNIAFKTLGFNIGSLSSTTSSKPIKNFKGEHDKNEFLSNLVDSPGHVDFSTEITVVLCITNGVLASVDCGKDVGTVEKAISCQNFGEIIHLFLTVNKRDKYFSEHQVKEEESYQTLQRITEDSNVSWSKHQGPLLGDIMVPQEKGNVALSTGLHGWVFTLTDFAKTYDSKFGIYKSKKNIRQDYQRGPILTKLNDDLKSDEKTLYARGVARTVIWVDEYSSTEGAPADPSVRNLDALDLAVTDESFLAFEPCCWFLIEQGNWCMLAKIKIQEDLNNIEKSLQEAYTELVENHDISKRHYQDDVEQYMWNSQASDSFTNTHGIDENCGKNTNITLFLKGYQLEYREKHSFKELIKKQSDFMSYTISIWVEKMIKEEISNKENRMVQYFLHVVSLFFSSYELDLKSTIDIRDFYDGKNKNIGITIGVLKETAVAMQACGLCVLITKSVNVPHLEKHLGFLIWYVGYFHEDTLRVANTAVKMMTWAAKQRNVRVNDYGGTENTIKRTEDRLKLRETDDEQQQQESLRKNLDGISVSFLGPLVLYLHGWLLWVYVSFLPLHVIKMTRVTHSFLHLEDKVKVWAAGIVKPQTNPKVLLVDLIY</sequence>
<keyword evidence="3" id="KW-0648">Protein biosynthesis</keyword>
<comment type="caution">
    <text evidence="7">The sequence shown here is derived from an EMBL/GenBank/DDBJ whole genome shotgun (WGS) entry which is preliminary data.</text>
</comment>
<evidence type="ECO:0000256" key="5">
    <source>
        <dbReference type="SAM" id="Phobius"/>
    </source>
</evidence>
<evidence type="ECO:0000256" key="3">
    <source>
        <dbReference type="ARBA" id="ARBA00022917"/>
    </source>
</evidence>
<dbReference type="Pfam" id="PF00009">
    <property type="entry name" value="GTP_EFTU"/>
    <property type="match status" value="1"/>
</dbReference>